<feature type="region of interest" description="Disordered" evidence="6">
    <location>
        <begin position="177"/>
        <end position="226"/>
    </location>
</feature>
<keyword evidence="4" id="KW-0804">Transcription</keyword>
<comment type="subcellular location">
    <subcellularLocation>
        <location evidence="1">Nucleus</location>
    </subcellularLocation>
</comment>
<evidence type="ECO:0000256" key="1">
    <source>
        <dbReference type="ARBA" id="ARBA00004123"/>
    </source>
</evidence>
<accession>A0A2Z7AEI8</accession>
<dbReference type="SUPFAM" id="SSF54171">
    <property type="entry name" value="DNA-binding domain"/>
    <property type="match status" value="1"/>
</dbReference>
<dbReference type="AlphaFoldDB" id="A0A2Z7AEI8"/>
<feature type="compositionally biased region" description="Basic and acidic residues" evidence="6">
    <location>
        <begin position="127"/>
        <end position="136"/>
    </location>
</feature>
<evidence type="ECO:0000259" key="7">
    <source>
        <dbReference type="PROSITE" id="PS50982"/>
    </source>
</evidence>
<organism evidence="8 9">
    <name type="scientific">Dorcoceras hygrometricum</name>
    <dbReference type="NCBI Taxonomy" id="472368"/>
    <lineage>
        <taxon>Eukaryota</taxon>
        <taxon>Viridiplantae</taxon>
        <taxon>Streptophyta</taxon>
        <taxon>Embryophyta</taxon>
        <taxon>Tracheophyta</taxon>
        <taxon>Spermatophyta</taxon>
        <taxon>Magnoliopsida</taxon>
        <taxon>eudicotyledons</taxon>
        <taxon>Gunneridae</taxon>
        <taxon>Pentapetalae</taxon>
        <taxon>asterids</taxon>
        <taxon>lamiids</taxon>
        <taxon>Lamiales</taxon>
        <taxon>Gesneriaceae</taxon>
        <taxon>Didymocarpoideae</taxon>
        <taxon>Trichosporeae</taxon>
        <taxon>Loxocarpinae</taxon>
        <taxon>Dorcoceras</taxon>
    </lineage>
</organism>
<evidence type="ECO:0000256" key="3">
    <source>
        <dbReference type="ARBA" id="ARBA00023125"/>
    </source>
</evidence>
<keyword evidence="3" id="KW-0238">DNA-binding</keyword>
<evidence type="ECO:0000313" key="9">
    <source>
        <dbReference type="Proteomes" id="UP000250235"/>
    </source>
</evidence>
<feature type="compositionally biased region" description="Basic residues" evidence="6">
    <location>
        <begin position="211"/>
        <end position="226"/>
    </location>
</feature>
<name>A0A2Z7AEI8_9LAMI</name>
<sequence length="226" mass="24515">MFFSNKLQIFKGDQAYSSGPAQFLTEQSPCSETLSIGMAEPETHQPQSPVLISGEPLDGSIQDDPLLGSGSFIDPDRNDSTVESLAPERNQSNGDPELLSDAVIYAKPISMLAPGEDWSEAVPKAPRVKDPEEMAKRPSWLPDDWDIELRVRSSGATAGTIDRYYVAPSGKRKLRSKNEVLRFLDSGGEPKRKSNPETDAGQPSETPGSQKKPKSSSKRQKAGAVA</sequence>
<reference evidence="8 9" key="1">
    <citation type="journal article" date="2015" name="Proc. Natl. Acad. Sci. U.S.A.">
        <title>The resurrection genome of Boea hygrometrica: A blueprint for survival of dehydration.</title>
        <authorList>
            <person name="Xiao L."/>
            <person name="Yang G."/>
            <person name="Zhang L."/>
            <person name="Yang X."/>
            <person name="Zhao S."/>
            <person name="Ji Z."/>
            <person name="Zhou Q."/>
            <person name="Hu M."/>
            <person name="Wang Y."/>
            <person name="Chen M."/>
            <person name="Xu Y."/>
            <person name="Jin H."/>
            <person name="Xiao X."/>
            <person name="Hu G."/>
            <person name="Bao F."/>
            <person name="Hu Y."/>
            <person name="Wan P."/>
            <person name="Li L."/>
            <person name="Deng X."/>
            <person name="Kuang T."/>
            <person name="Xiang C."/>
            <person name="Zhu J.K."/>
            <person name="Oliver M.J."/>
            <person name="He Y."/>
        </authorList>
    </citation>
    <scope>NUCLEOTIDE SEQUENCE [LARGE SCALE GENOMIC DNA]</scope>
    <source>
        <strain evidence="9">cv. XS01</strain>
    </source>
</reference>
<evidence type="ECO:0000256" key="5">
    <source>
        <dbReference type="ARBA" id="ARBA00023242"/>
    </source>
</evidence>
<dbReference type="OrthoDB" id="10072024at2759"/>
<evidence type="ECO:0000256" key="2">
    <source>
        <dbReference type="ARBA" id="ARBA00023015"/>
    </source>
</evidence>
<dbReference type="PANTHER" id="PTHR12396">
    <property type="entry name" value="METHYL-CPG BINDING PROTEIN, MBD"/>
    <property type="match status" value="1"/>
</dbReference>
<evidence type="ECO:0000256" key="6">
    <source>
        <dbReference type="SAM" id="MobiDB-lite"/>
    </source>
</evidence>
<dbReference type="Proteomes" id="UP000250235">
    <property type="component" value="Unassembled WGS sequence"/>
</dbReference>
<dbReference type="EMBL" id="KV018434">
    <property type="protein sequence ID" value="KZV17375.1"/>
    <property type="molecule type" value="Genomic_DNA"/>
</dbReference>
<dbReference type="GO" id="GO:0005634">
    <property type="term" value="C:nucleus"/>
    <property type="evidence" value="ECO:0007669"/>
    <property type="project" value="UniProtKB-SubCell"/>
</dbReference>
<evidence type="ECO:0000256" key="4">
    <source>
        <dbReference type="ARBA" id="ARBA00023163"/>
    </source>
</evidence>
<protein>
    <submittedName>
        <fullName evidence="8">Methyl-CpG-binding domain-containing protein 5</fullName>
    </submittedName>
</protein>
<keyword evidence="2" id="KW-0805">Transcription regulation</keyword>
<keyword evidence="9" id="KW-1185">Reference proteome</keyword>
<dbReference type="Pfam" id="PF01429">
    <property type="entry name" value="MBD"/>
    <property type="match status" value="1"/>
</dbReference>
<feature type="compositionally biased region" description="Basic and acidic residues" evidence="6">
    <location>
        <begin position="177"/>
        <end position="196"/>
    </location>
</feature>
<dbReference type="Gene3D" id="3.30.890.10">
    <property type="entry name" value="Methyl-cpg-binding Protein 2, Chain A"/>
    <property type="match status" value="1"/>
</dbReference>
<feature type="region of interest" description="Disordered" evidence="6">
    <location>
        <begin position="41"/>
        <end position="97"/>
    </location>
</feature>
<dbReference type="SMART" id="SM00391">
    <property type="entry name" value="MBD"/>
    <property type="match status" value="1"/>
</dbReference>
<evidence type="ECO:0000313" key="8">
    <source>
        <dbReference type="EMBL" id="KZV17375.1"/>
    </source>
</evidence>
<dbReference type="PANTHER" id="PTHR12396:SF46">
    <property type="entry name" value="METHYL-CPG-BINDING DOMAIN-CONTAINING PROTEIN 6"/>
    <property type="match status" value="1"/>
</dbReference>
<dbReference type="GO" id="GO:0003677">
    <property type="term" value="F:DNA binding"/>
    <property type="evidence" value="ECO:0007669"/>
    <property type="project" value="UniProtKB-KW"/>
</dbReference>
<feature type="region of interest" description="Disordered" evidence="6">
    <location>
        <begin position="118"/>
        <end position="143"/>
    </location>
</feature>
<keyword evidence="5" id="KW-0539">Nucleus</keyword>
<dbReference type="InterPro" id="IPR016177">
    <property type="entry name" value="DNA-bd_dom_sf"/>
</dbReference>
<gene>
    <name evidence="8" type="ORF">F511_23058</name>
</gene>
<feature type="domain" description="MBD" evidence="7">
    <location>
        <begin position="131"/>
        <end position="205"/>
    </location>
</feature>
<dbReference type="InterPro" id="IPR001739">
    <property type="entry name" value="Methyl_CpG_DNA-bd"/>
</dbReference>
<dbReference type="PROSITE" id="PS50982">
    <property type="entry name" value="MBD"/>
    <property type="match status" value="1"/>
</dbReference>
<proteinExistence type="predicted"/>